<dbReference type="Gene3D" id="3.40.250.10">
    <property type="entry name" value="Rhodanese-like domain"/>
    <property type="match status" value="1"/>
</dbReference>
<dbReference type="GO" id="GO:0004792">
    <property type="term" value="F:thiosulfate-cyanide sulfurtransferase activity"/>
    <property type="evidence" value="ECO:0007669"/>
    <property type="project" value="InterPro"/>
</dbReference>
<dbReference type="InterPro" id="IPR001307">
    <property type="entry name" value="Thiosulphate_STrfase_CS"/>
</dbReference>
<dbReference type="CDD" id="cd00158">
    <property type="entry name" value="RHOD"/>
    <property type="match status" value="1"/>
</dbReference>
<evidence type="ECO:0000313" key="3">
    <source>
        <dbReference type="Proteomes" id="UP000297703"/>
    </source>
</evidence>
<comment type="caution">
    <text evidence="2">The sequence shown here is derived from an EMBL/GenBank/DDBJ whole genome shotgun (WGS) entry which is preliminary data.</text>
</comment>
<keyword evidence="3" id="KW-1185">Reference proteome</keyword>
<dbReference type="InterPro" id="IPR050229">
    <property type="entry name" value="GlpE_sulfurtransferase"/>
</dbReference>
<sequence length="182" mass="20617">MATQFLQEMGNLNISDPKEMMSLVIKWVQKTFPNVESVTTGTLQCWMEEKPEELIILDTRSPAEFEVSHLPGAILIDPQSDTLQEFLQKQLLPESKNKNIICYCTVGYRSSMTAQSMNEFLSSEAGQTPKTTLKVYNAEGGLAKWASERRLMVDKQEQPIHLVHPYSAAWAKLLEPELQAQI</sequence>
<dbReference type="InterPro" id="IPR036873">
    <property type="entry name" value="Rhodanese-like_dom_sf"/>
</dbReference>
<dbReference type="OrthoDB" id="566238at2759"/>
<dbReference type="InterPro" id="IPR001763">
    <property type="entry name" value="Rhodanese-like_dom"/>
</dbReference>
<dbReference type="PANTHER" id="PTHR43031">
    <property type="entry name" value="FAD-DEPENDENT OXIDOREDUCTASE"/>
    <property type="match status" value="1"/>
</dbReference>
<proteinExistence type="predicted"/>
<dbReference type="EMBL" id="QXTE01000018">
    <property type="protein sequence ID" value="TFK12792.1"/>
    <property type="molecule type" value="Genomic_DNA"/>
</dbReference>
<reference evidence="2 3" key="1">
    <citation type="submission" date="2019-04" db="EMBL/GenBank/DDBJ databases">
        <title>Draft genome of the big-headed turtle Platysternon megacephalum.</title>
        <authorList>
            <person name="Gong S."/>
        </authorList>
    </citation>
    <scope>NUCLEOTIDE SEQUENCE [LARGE SCALE GENOMIC DNA]</scope>
    <source>
        <strain evidence="2">DO16091913</strain>
        <tissue evidence="2">Muscle</tissue>
    </source>
</reference>
<dbReference type="Pfam" id="PF00581">
    <property type="entry name" value="Rhodanese"/>
    <property type="match status" value="1"/>
</dbReference>
<dbReference type="SMART" id="SM00450">
    <property type="entry name" value="RHOD"/>
    <property type="match status" value="1"/>
</dbReference>
<dbReference type="PANTHER" id="PTHR43031:SF1">
    <property type="entry name" value="PYRIDINE NUCLEOTIDE-DISULPHIDE OXIDOREDUCTASE"/>
    <property type="match status" value="1"/>
</dbReference>
<organism evidence="2 3">
    <name type="scientific">Platysternon megacephalum</name>
    <name type="common">big-headed turtle</name>
    <dbReference type="NCBI Taxonomy" id="55544"/>
    <lineage>
        <taxon>Eukaryota</taxon>
        <taxon>Metazoa</taxon>
        <taxon>Chordata</taxon>
        <taxon>Craniata</taxon>
        <taxon>Vertebrata</taxon>
        <taxon>Euteleostomi</taxon>
        <taxon>Archelosauria</taxon>
        <taxon>Testudinata</taxon>
        <taxon>Testudines</taxon>
        <taxon>Cryptodira</taxon>
        <taxon>Durocryptodira</taxon>
        <taxon>Testudinoidea</taxon>
        <taxon>Platysternidae</taxon>
        <taxon>Platysternon</taxon>
    </lineage>
</organism>
<name>A0A4D9F008_9SAUR</name>
<gene>
    <name evidence="2" type="ORF">DR999_PMT03619</name>
</gene>
<dbReference type="Proteomes" id="UP000297703">
    <property type="component" value="Unassembled WGS sequence"/>
</dbReference>
<reference evidence="2 3" key="2">
    <citation type="submission" date="2019-04" db="EMBL/GenBank/DDBJ databases">
        <title>The genome sequence of big-headed turtle.</title>
        <authorList>
            <person name="Gong S."/>
        </authorList>
    </citation>
    <scope>NUCLEOTIDE SEQUENCE [LARGE SCALE GENOMIC DNA]</scope>
    <source>
        <strain evidence="2">DO16091913</strain>
        <tissue evidence="2">Muscle</tissue>
    </source>
</reference>
<feature type="domain" description="Rhodanese" evidence="1">
    <location>
        <begin position="50"/>
        <end position="154"/>
    </location>
</feature>
<dbReference type="AlphaFoldDB" id="A0A4D9F008"/>
<dbReference type="SUPFAM" id="SSF52821">
    <property type="entry name" value="Rhodanese/Cell cycle control phosphatase"/>
    <property type="match status" value="1"/>
</dbReference>
<dbReference type="PROSITE" id="PS50206">
    <property type="entry name" value="RHODANESE_3"/>
    <property type="match status" value="1"/>
</dbReference>
<evidence type="ECO:0000259" key="1">
    <source>
        <dbReference type="PROSITE" id="PS50206"/>
    </source>
</evidence>
<dbReference type="PROSITE" id="PS00380">
    <property type="entry name" value="RHODANESE_1"/>
    <property type="match status" value="1"/>
</dbReference>
<protein>
    <recommendedName>
        <fullName evidence="1">Rhodanese domain-containing protein</fullName>
    </recommendedName>
</protein>
<accession>A0A4D9F008</accession>
<evidence type="ECO:0000313" key="2">
    <source>
        <dbReference type="EMBL" id="TFK12792.1"/>
    </source>
</evidence>